<name>A0A6C0BF88_9ZZZZ</name>
<dbReference type="EMBL" id="MN739154">
    <property type="protein sequence ID" value="QHS90967.1"/>
    <property type="molecule type" value="Genomic_DNA"/>
</dbReference>
<protein>
    <submittedName>
        <fullName evidence="1">Uncharacterized protein</fullName>
    </submittedName>
</protein>
<evidence type="ECO:0000313" key="1">
    <source>
        <dbReference type="EMBL" id="QHS90967.1"/>
    </source>
</evidence>
<reference evidence="1" key="1">
    <citation type="journal article" date="2020" name="Nature">
        <title>Giant virus diversity and host interactions through global metagenomics.</title>
        <authorList>
            <person name="Schulz F."/>
            <person name="Roux S."/>
            <person name="Paez-Espino D."/>
            <person name="Jungbluth S."/>
            <person name="Walsh D.A."/>
            <person name="Denef V.J."/>
            <person name="McMahon K.D."/>
            <person name="Konstantinidis K.T."/>
            <person name="Eloe-Fadrosh E.A."/>
            <person name="Kyrpides N.C."/>
            <person name="Woyke T."/>
        </authorList>
    </citation>
    <scope>NUCLEOTIDE SEQUENCE</scope>
    <source>
        <strain evidence="1">GVMAG-M-3300013004-44</strain>
    </source>
</reference>
<organism evidence="1">
    <name type="scientific">viral metagenome</name>
    <dbReference type="NCBI Taxonomy" id="1070528"/>
    <lineage>
        <taxon>unclassified sequences</taxon>
        <taxon>metagenomes</taxon>
        <taxon>organismal metagenomes</taxon>
    </lineage>
</organism>
<proteinExistence type="predicted"/>
<accession>A0A6C0BF88</accession>
<dbReference type="AlphaFoldDB" id="A0A6C0BF88"/>
<sequence>MALYLSTVDDAYGPILTSHWEKKENPQHYDDLTSQYVNPRPQRHILGIVGGNEVSLIKGNMVDLESDLRGINIPNTFAPWRQYQPPQQKKDIVRDNTKISLTIDIQKAHLPAYQMMGYPAVVAPYPIVNEVCVKPEKY</sequence>